<name>A0ABP7CR69_9SPHN</name>
<evidence type="ECO:0000313" key="10">
    <source>
        <dbReference type="Proteomes" id="UP001500523"/>
    </source>
</evidence>
<organism evidence="9 10">
    <name type="scientific">Sphingomonas cynarae</name>
    <dbReference type="NCBI Taxonomy" id="930197"/>
    <lineage>
        <taxon>Bacteria</taxon>
        <taxon>Pseudomonadati</taxon>
        <taxon>Pseudomonadota</taxon>
        <taxon>Alphaproteobacteria</taxon>
        <taxon>Sphingomonadales</taxon>
        <taxon>Sphingomonadaceae</taxon>
        <taxon>Sphingomonas</taxon>
    </lineage>
</organism>
<proteinExistence type="inferred from homology"/>
<feature type="domain" description="Acyltransferase 3" evidence="8">
    <location>
        <begin position="59"/>
        <end position="359"/>
    </location>
</feature>
<sequence length="407" mass="45915">MDYRKWITGLDMMPGFTARRSGYRIADLPDVRPQLARADAAKPWQQPMESDAGVKQRIPYFDFMRGLTVILVVMFHACCWGYLSESQVPALYVHFNAFLANIRMPVLMMISGYLIKNIARKERREVMGRIAQLMWLYALWMPVNLVAHVVAAGDQTGIADLCGKMILEWINPTSEMWFIWSLVIFTGLAYALRDVPKHVIIILLVVGNGLTYQFEWFANQLAAASMPRMAMFFFGGIFFHQQINRLVASPFRWGTLLTLMTGTVGFHYSESVIHEGLGIYVFQGLETVLVSLTIMYLCRMLTWSHHLVAVFGKIGRNTLPIYLAHVPMILLARGAVLGWEGAGAYLAPVVLVAAGVGGGLLLHRIAGAAGGWWLYRRPNWFDARYAYAFLSGLRDSAYRSASIIPYR</sequence>
<dbReference type="PANTHER" id="PTHR40074">
    <property type="entry name" value="O-ACETYLTRANSFERASE WECH"/>
    <property type="match status" value="1"/>
</dbReference>
<evidence type="ECO:0000256" key="5">
    <source>
        <dbReference type="ARBA" id="ARBA00022989"/>
    </source>
</evidence>
<dbReference type="Proteomes" id="UP001500523">
    <property type="component" value="Unassembled WGS sequence"/>
</dbReference>
<evidence type="ECO:0000256" key="1">
    <source>
        <dbReference type="ARBA" id="ARBA00004651"/>
    </source>
</evidence>
<feature type="transmembrane region" description="Helical" evidence="7">
    <location>
        <begin position="173"/>
        <end position="192"/>
    </location>
</feature>
<evidence type="ECO:0000256" key="6">
    <source>
        <dbReference type="ARBA" id="ARBA00023136"/>
    </source>
</evidence>
<dbReference type="EMBL" id="BAABBF010000001">
    <property type="protein sequence ID" value="GAA3695089.1"/>
    <property type="molecule type" value="Genomic_DNA"/>
</dbReference>
<feature type="transmembrane region" description="Helical" evidence="7">
    <location>
        <begin position="345"/>
        <end position="375"/>
    </location>
</feature>
<evidence type="ECO:0000256" key="3">
    <source>
        <dbReference type="ARBA" id="ARBA00022475"/>
    </source>
</evidence>
<accession>A0ABP7CR69</accession>
<reference evidence="10" key="1">
    <citation type="journal article" date="2019" name="Int. J. Syst. Evol. Microbiol.">
        <title>The Global Catalogue of Microorganisms (GCM) 10K type strain sequencing project: providing services to taxonomists for standard genome sequencing and annotation.</title>
        <authorList>
            <consortium name="The Broad Institute Genomics Platform"/>
            <consortium name="The Broad Institute Genome Sequencing Center for Infectious Disease"/>
            <person name="Wu L."/>
            <person name="Ma J."/>
        </authorList>
    </citation>
    <scope>NUCLEOTIDE SEQUENCE [LARGE SCALE GENOMIC DNA]</scope>
    <source>
        <strain evidence="10">JCM 17498</strain>
    </source>
</reference>
<evidence type="ECO:0000256" key="2">
    <source>
        <dbReference type="ARBA" id="ARBA00007400"/>
    </source>
</evidence>
<comment type="similarity">
    <text evidence="2">Belongs to the acyltransferase 3 family.</text>
</comment>
<comment type="caution">
    <text evidence="9">The sequence shown here is derived from an EMBL/GenBank/DDBJ whole genome shotgun (WGS) entry which is preliminary data.</text>
</comment>
<protein>
    <recommendedName>
        <fullName evidence="8">Acyltransferase 3 domain-containing protein</fullName>
    </recommendedName>
</protein>
<evidence type="ECO:0000256" key="4">
    <source>
        <dbReference type="ARBA" id="ARBA00022692"/>
    </source>
</evidence>
<feature type="transmembrane region" description="Helical" evidence="7">
    <location>
        <begin position="63"/>
        <end position="83"/>
    </location>
</feature>
<keyword evidence="3" id="KW-1003">Cell membrane</keyword>
<keyword evidence="10" id="KW-1185">Reference proteome</keyword>
<dbReference type="PANTHER" id="PTHR40074:SF4">
    <property type="entry name" value="INNER MEMBRANE PROTEIN YCFT"/>
    <property type="match status" value="1"/>
</dbReference>
<feature type="transmembrane region" description="Helical" evidence="7">
    <location>
        <begin position="135"/>
        <end position="153"/>
    </location>
</feature>
<evidence type="ECO:0000259" key="8">
    <source>
        <dbReference type="Pfam" id="PF01757"/>
    </source>
</evidence>
<keyword evidence="4 7" id="KW-0812">Transmembrane</keyword>
<evidence type="ECO:0000313" key="9">
    <source>
        <dbReference type="EMBL" id="GAA3695089.1"/>
    </source>
</evidence>
<comment type="subcellular location">
    <subcellularLocation>
        <location evidence="1">Cell membrane</location>
        <topology evidence="1">Multi-pass membrane protein</topology>
    </subcellularLocation>
</comment>
<keyword evidence="6 7" id="KW-0472">Membrane</keyword>
<feature type="transmembrane region" description="Helical" evidence="7">
    <location>
        <begin position="319"/>
        <end position="339"/>
    </location>
</feature>
<feature type="transmembrane region" description="Helical" evidence="7">
    <location>
        <begin position="95"/>
        <end position="115"/>
    </location>
</feature>
<evidence type="ECO:0000256" key="7">
    <source>
        <dbReference type="SAM" id="Phobius"/>
    </source>
</evidence>
<dbReference type="Pfam" id="PF01757">
    <property type="entry name" value="Acyl_transf_3"/>
    <property type="match status" value="1"/>
</dbReference>
<gene>
    <name evidence="9" type="ORF">GCM10022268_02270</name>
</gene>
<dbReference type="InterPro" id="IPR002656">
    <property type="entry name" value="Acyl_transf_3_dom"/>
</dbReference>
<dbReference type="RefSeq" id="WP_344691446.1">
    <property type="nucleotide sequence ID" value="NZ_BAABBF010000001.1"/>
</dbReference>
<feature type="transmembrane region" description="Helical" evidence="7">
    <location>
        <begin position="199"/>
        <end position="215"/>
    </location>
</feature>
<keyword evidence="5 7" id="KW-1133">Transmembrane helix</keyword>
<feature type="transmembrane region" description="Helical" evidence="7">
    <location>
        <begin position="280"/>
        <end position="298"/>
    </location>
</feature>